<protein>
    <submittedName>
        <fullName evidence="1">Uncharacterized protein</fullName>
    </submittedName>
</protein>
<keyword evidence="2" id="KW-1185">Reference proteome</keyword>
<name>A0ABU1VDJ4_9BURK</name>
<organism evidence="1 2">
    <name type="scientific">Hydrogenophaga laconesensis</name>
    <dbReference type="NCBI Taxonomy" id="1805971"/>
    <lineage>
        <taxon>Bacteria</taxon>
        <taxon>Pseudomonadati</taxon>
        <taxon>Pseudomonadota</taxon>
        <taxon>Betaproteobacteria</taxon>
        <taxon>Burkholderiales</taxon>
        <taxon>Comamonadaceae</taxon>
        <taxon>Hydrogenophaga</taxon>
    </lineage>
</organism>
<dbReference type="RefSeq" id="WP_204731200.1">
    <property type="nucleotide sequence ID" value="NZ_JAVDWE010000009.1"/>
</dbReference>
<accession>A0ABU1VDJ4</accession>
<gene>
    <name evidence="1" type="ORF">J2X09_003297</name>
</gene>
<comment type="caution">
    <text evidence="1">The sequence shown here is derived from an EMBL/GenBank/DDBJ whole genome shotgun (WGS) entry which is preliminary data.</text>
</comment>
<dbReference type="Proteomes" id="UP001265550">
    <property type="component" value="Unassembled WGS sequence"/>
</dbReference>
<evidence type="ECO:0000313" key="2">
    <source>
        <dbReference type="Proteomes" id="UP001265550"/>
    </source>
</evidence>
<proteinExistence type="predicted"/>
<evidence type="ECO:0000313" key="1">
    <source>
        <dbReference type="EMBL" id="MDR7095546.1"/>
    </source>
</evidence>
<sequence>METTQRDRRASVQFAALPRLQSLPSPLDPSAMPGWELEFSAHGKPFKCFVRAMTIRSAEAEARLQLSYHTPDFDSAEARLIRALQVRT</sequence>
<reference evidence="1 2" key="1">
    <citation type="submission" date="2023-07" db="EMBL/GenBank/DDBJ databases">
        <title>Sorghum-associated microbial communities from plants grown in Nebraska, USA.</title>
        <authorList>
            <person name="Schachtman D."/>
        </authorList>
    </citation>
    <scope>NUCLEOTIDE SEQUENCE [LARGE SCALE GENOMIC DNA]</scope>
    <source>
        <strain evidence="1 2">BE240</strain>
    </source>
</reference>
<dbReference type="EMBL" id="JAVDWE010000009">
    <property type="protein sequence ID" value="MDR7095546.1"/>
    <property type="molecule type" value="Genomic_DNA"/>
</dbReference>